<reference evidence="3" key="1">
    <citation type="submission" date="2018-05" db="EMBL/GenBank/DDBJ databases">
        <authorList>
            <person name="Lanie J.A."/>
            <person name="Ng W.-L."/>
            <person name="Kazmierczak K.M."/>
            <person name="Andrzejewski T.M."/>
            <person name="Davidsen T.M."/>
            <person name="Wayne K.J."/>
            <person name="Tettelin H."/>
            <person name="Glass J.I."/>
            <person name="Rusch D."/>
            <person name="Podicherti R."/>
            <person name="Tsui H.-C.T."/>
            <person name="Winkler M.E."/>
        </authorList>
    </citation>
    <scope>NUCLEOTIDE SEQUENCE</scope>
</reference>
<dbReference type="InterPro" id="IPR005181">
    <property type="entry name" value="SASA"/>
</dbReference>
<dbReference type="Gene3D" id="3.40.50.1110">
    <property type="entry name" value="SGNH hydrolase"/>
    <property type="match status" value="1"/>
</dbReference>
<sequence length="167" mass="18192">MHISRPVILFVSTCLSFFGSLFGTLDKIPKENFHLFLLVGQSNMAGRGKVSDADRKEHPRVLMFNKDHSWVPAVDPIHFDKSVAGVGLGRTFGIQMAEDNPDAIIGLIPCAAGGSPIRTWEPGGYHAQTKSHPWDAAISRAKAALEDGTLKGILWHQGESDSNTRDS</sequence>
<name>A0A382VSR6_9ZZZZ</name>
<dbReference type="GO" id="GO:0016787">
    <property type="term" value="F:hydrolase activity"/>
    <property type="evidence" value="ECO:0007669"/>
    <property type="project" value="UniProtKB-KW"/>
</dbReference>
<dbReference type="AlphaFoldDB" id="A0A382VSR6"/>
<evidence type="ECO:0000256" key="1">
    <source>
        <dbReference type="ARBA" id="ARBA00022801"/>
    </source>
</evidence>
<keyword evidence="1" id="KW-0378">Hydrolase</keyword>
<dbReference type="PANTHER" id="PTHR31988:SF19">
    <property type="entry name" value="9-O-ACETYL-N-ACETYLNEURAMINIC ACID DEACETYLASE-RELATED"/>
    <property type="match status" value="1"/>
</dbReference>
<dbReference type="InterPro" id="IPR052940">
    <property type="entry name" value="Carb_Esterase_6"/>
</dbReference>
<dbReference type="InterPro" id="IPR036514">
    <property type="entry name" value="SGNH_hydro_sf"/>
</dbReference>
<feature type="non-terminal residue" evidence="3">
    <location>
        <position position="167"/>
    </location>
</feature>
<organism evidence="3">
    <name type="scientific">marine metagenome</name>
    <dbReference type="NCBI Taxonomy" id="408172"/>
    <lineage>
        <taxon>unclassified sequences</taxon>
        <taxon>metagenomes</taxon>
        <taxon>ecological metagenomes</taxon>
    </lineage>
</organism>
<dbReference type="Pfam" id="PF03629">
    <property type="entry name" value="SASA"/>
    <property type="match status" value="1"/>
</dbReference>
<dbReference type="SUPFAM" id="SSF52266">
    <property type="entry name" value="SGNH hydrolase"/>
    <property type="match status" value="1"/>
</dbReference>
<feature type="domain" description="Sialate O-acetylesterase" evidence="2">
    <location>
        <begin position="33"/>
        <end position="165"/>
    </location>
</feature>
<proteinExistence type="predicted"/>
<protein>
    <recommendedName>
        <fullName evidence="2">Sialate O-acetylesterase domain-containing protein</fullName>
    </recommendedName>
</protein>
<accession>A0A382VSR6</accession>
<evidence type="ECO:0000313" key="3">
    <source>
        <dbReference type="EMBL" id="SVD48981.1"/>
    </source>
</evidence>
<gene>
    <name evidence="3" type="ORF">METZ01_LOCUS401835</name>
</gene>
<evidence type="ECO:0000259" key="2">
    <source>
        <dbReference type="Pfam" id="PF03629"/>
    </source>
</evidence>
<dbReference type="PANTHER" id="PTHR31988">
    <property type="entry name" value="ESTERASE, PUTATIVE (DUF303)-RELATED"/>
    <property type="match status" value="1"/>
</dbReference>
<dbReference type="EMBL" id="UINC01153973">
    <property type="protein sequence ID" value="SVD48981.1"/>
    <property type="molecule type" value="Genomic_DNA"/>
</dbReference>